<dbReference type="Gene3D" id="3.40.50.1820">
    <property type="entry name" value="alpha/beta hydrolase"/>
    <property type="match status" value="1"/>
</dbReference>
<dbReference type="AlphaFoldDB" id="A0A1F6CT77"/>
<dbReference type="Proteomes" id="UP000178606">
    <property type="component" value="Unassembled WGS sequence"/>
</dbReference>
<protein>
    <recommendedName>
        <fullName evidence="4">Peptidase S9 prolyl oligopeptidase catalytic domain-containing protein</fullName>
    </recommendedName>
</protein>
<dbReference type="InterPro" id="IPR050955">
    <property type="entry name" value="Plant_Biomass_Hydrol_Est"/>
</dbReference>
<dbReference type="PANTHER" id="PTHR43037:SF1">
    <property type="entry name" value="BLL1128 PROTEIN"/>
    <property type="match status" value="1"/>
</dbReference>
<comment type="caution">
    <text evidence="2">The sequence shown here is derived from an EMBL/GenBank/DDBJ whole genome shotgun (WGS) entry which is preliminary data.</text>
</comment>
<evidence type="ECO:0008006" key="4">
    <source>
        <dbReference type="Google" id="ProtNLM"/>
    </source>
</evidence>
<proteinExistence type="predicted"/>
<evidence type="ECO:0000256" key="1">
    <source>
        <dbReference type="ARBA" id="ARBA00022729"/>
    </source>
</evidence>
<reference evidence="2 3" key="1">
    <citation type="journal article" date="2016" name="Nat. Commun.">
        <title>Thousands of microbial genomes shed light on interconnected biogeochemical processes in an aquifer system.</title>
        <authorList>
            <person name="Anantharaman K."/>
            <person name="Brown C.T."/>
            <person name="Hug L.A."/>
            <person name="Sharon I."/>
            <person name="Castelle C.J."/>
            <person name="Probst A.J."/>
            <person name="Thomas B.C."/>
            <person name="Singh A."/>
            <person name="Wilkins M.J."/>
            <person name="Karaoz U."/>
            <person name="Brodie E.L."/>
            <person name="Williams K.H."/>
            <person name="Hubbard S.S."/>
            <person name="Banfield J.F."/>
        </authorList>
    </citation>
    <scope>NUCLEOTIDE SEQUENCE [LARGE SCALE GENOMIC DNA]</scope>
    <source>
        <strain evidence="3">RIFCSPLOWO2_12_FULL_64_10</strain>
    </source>
</reference>
<name>A0A1F6CT77_HANXR</name>
<dbReference type="InterPro" id="IPR029058">
    <property type="entry name" value="AB_hydrolase_fold"/>
</dbReference>
<evidence type="ECO:0000313" key="3">
    <source>
        <dbReference type="Proteomes" id="UP000178606"/>
    </source>
</evidence>
<dbReference type="PANTHER" id="PTHR43037">
    <property type="entry name" value="UNNAMED PRODUCT-RELATED"/>
    <property type="match status" value="1"/>
</dbReference>
<organism evidence="2 3">
    <name type="scientific">Handelsmanbacteria sp. (strain RIFCSPLOWO2_12_FULL_64_10)</name>
    <dbReference type="NCBI Taxonomy" id="1817868"/>
    <lineage>
        <taxon>Bacteria</taxon>
        <taxon>Candidatus Handelsmaniibacteriota</taxon>
    </lineage>
</organism>
<gene>
    <name evidence="2" type="ORF">A3F84_19775</name>
</gene>
<keyword evidence="1" id="KW-0732">Signal</keyword>
<dbReference type="SUPFAM" id="SSF53474">
    <property type="entry name" value="alpha/beta-Hydrolases"/>
    <property type="match status" value="1"/>
</dbReference>
<sequence>MLRDVQACVYARSDADLLAALPTLPHAVPDPVALVRAVLLRDHRPLASGVYMDQHFVHPFLRDDYPEEVLHFHVPEGYRPDTPFPLAIFLHGGGDGTSRAYSATCLQPDSHVRQFLAWAGVIGVAPSNLLLSTHQRWSTVESDRYLSAVIEEAGYRFRIDPDRVILLGQSMGAMGSYHVVQTMGDRFAAVGAHAGAWNFGFWEGLRGTWFGIMHGAQDQVAGARPKFTDIFYARLAHALLSGYHVPHVYREEAGGHTLNSGPALESARAFFSDALQRRRAACPPYIVTASAKGSHGLVPTPHWFWVSVDCVGLGSICYDGARLIGPNFNDGDFRYASHEAQGQGVVRADNCGENLFAVTTENVEAFTLWLSAGMVDFARPVRVEVNGHSVAERRMTPNLPDTLRSWRRHRDPGLLYPARLPVTLTPEQQRPVEKPSGPQPSVWETIKDYEELPDGRWRRVVGRVEGM</sequence>
<dbReference type="EMBL" id="MFKF01000157">
    <property type="protein sequence ID" value="OGG52092.1"/>
    <property type="molecule type" value="Genomic_DNA"/>
</dbReference>
<accession>A0A1F6CT77</accession>
<evidence type="ECO:0000313" key="2">
    <source>
        <dbReference type="EMBL" id="OGG52092.1"/>
    </source>
</evidence>